<comment type="caution">
    <text evidence="4">The sequence shown here is derived from an EMBL/GenBank/DDBJ whole genome shotgun (WGS) entry which is preliminary data.</text>
</comment>
<evidence type="ECO:0000256" key="2">
    <source>
        <dbReference type="SAM" id="SignalP"/>
    </source>
</evidence>
<feature type="region of interest" description="Disordered" evidence="1">
    <location>
        <begin position="22"/>
        <end position="79"/>
    </location>
</feature>
<evidence type="ECO:0000259" key="3">
    <source>
        <dbReference type="Pfam" id="PF14016"/>
    </source>
</evidence>
<dbReference type="PROSITE" id="PS51257">
    <property type="entry name" value="PROKAR_LIPOPROTEIN"/>
    <property type="match status" value="1"/>
</dbReference>
<feature type="domain" description="DUF4232" evidence="3">
    <location>
        <begin position="96"/>
        <end position="223"/>
    </location>
</feature>
<organism evidence="4 5">
    <name type="scientific">Streptacidiphilus cavernicola</name>
    <dbReference type="NCBI Taxonomy" id="3342716"/>
    <lineage>
        <taxon>Bacteria</taxon>
        <taxon>Bacillati</taxon>
        <taxon>Actinomycetota</taxon>
        <taxon>Actinomycetes</taxon>
        <taxon>Kitasatosporales</taxon>
        <taxon>Streptomycetaceae</taxon>
        <taxon>Streptacidiphilus</taxon>
    </lineage>
</organism>
<feature type="chain" id="PRO_5045140662" evidence="2">
    <location>
        <begin position="19"/>
        <end position="239"/>
    </location>
</feature>
<dbReference type="InterPro" id="IPR025326">
    <property type="entry name" value="DUF4232"/>
</dbReference>
<gene>
    <name evidence="4" type="ORF">ACEZDJ_19560</name>
</gene>
<evidence type="ECO:0000313" key="4">
    <source>
        <dbReference type="EMBL" id="MFC1403491.1"/>
    </source>
</evidence>
<dbReference type="Proteomes" id="UP001592528">
    <property type="component" value="Unassembled WGS sequence"/>
</dbReference>
<sequence length="239" mass="22957">MRTQTRLLVVVTAGVALAASACTRSPTPRSTPSGSTPSATAPSATAAATGTPSIGTTAAAPSSAPASTSPATTTTTAAAPVGTTAPATVTQGVPACTGGQIKVTPGQWGGATGHIGGAVLFRNTSRSTCSLYGYPGVAGLDSAGRQEVQATRVPRGFIGGLPTPTSHPTTVVLAPGALASAVIEGVDVPSGNATSCPSYPSILVTPPGTRSSTHLALAVPGCGGIQVHPVVPGTSGGQL</sequence>
<keyword evidence="2" id="KW-0732">Signal</keyword>
<proteinExistence type="predicted"/>
<evidence type="ECO:0000256" key="1">
    <source>
        <dbReference type="SAM" id="MobiDB-lite"/>
    </source>
</evidence>
<reference evidence="4 5" key="1">
    <citation type="submission" date="2024-09" db="EMBL/GenBank/DDBJ databases">
        <authorList>
            <person name="Lee S.D."/>
        </authorList>
    </citation>
    <scope>NUCLEOTIDE SEQUENCE [LARGE SCALE GENOMIC DNA]</scope>
    <source>
        <strain evidence="4 5">N1-5</strain>
    </source>
</reference>
<evidence type="ECO:0000313" key="5">
    <source>
        <dbReference type="Proteomes" id="UP001592528"/>
    </source>
</evidence>
<protein>
    <submittedName>
        <fullName evidence="4">DUF4232 domain-containing protein</fullName>
    </submittedName>
</protein>
<accession>A0ABV6UQ20</accession>
<name>A0ABV6UQ20_9ACTN</name>
<dbReference type="EMBL" id="JBHEZZ010000010">
    <property type="protein sequence ID" value="MFC1403491.1"/>
    <property type="molecule type" value="Genomic_DNA"/>
</dbReference>
<dbReference type="Pfam" id="PF14016">
    <property type="entry name" value="DUF4232"/>
    <property type="match status" value="1"/>
</dbReference>
<feature type="signal peptide" evidence="2">
    <location>
        <begin position="1"/>
        <end position="18"/>
    </location>
</feature>
<keyword evidence="5" id="KW-1185">Reference proteome</keyword>
<dbReference type="RefSeq" id="WP_157623782.1">
    <property type="nucleotide sequence ID" value="NZ_JBHEZZ010000010.1"/>
</dbReference>